<dbReference type="GO" id="GO:0000256">
    <property type="term" value="P:allantoin catabolic process"/>
    <property type="evidence" value="ECO:0007669"/>
    <property type="project" value="InterPro"/>
</dbReference>
<evidence type="ECO:0000256" key="5">
    <source>
        <dbReference type="ARBA" id="ARBA00023239"/>
    </source>
</evidence>
<dbReference type="PANTHER" id="PTHR12045">
    <property type="entry name" value="ALLANTOICASE"/>
    <property type="match status" value="1"/>
</dbReference>
<reference evidence="9 10" key="1">
    <citation type="journal article" date="2018" name="Mol. Biol. Evol.">
        <title>Broad Genomic Sampling Reveals a Smut Pathogenic Ancestry of the Fungal Clade Ustilaginomycotina.</title>
        <authorList>
            <person name="Kijpornyongpan T."/>
            <person name="Mondo S.J."/>
            <person name="Barry K."/>
            <person name="Sandor L."/>
            <person name="Lee J."/>
            <person name="Lipzen A."/>
            <person name="Pangilinan J."/>
            <person name="LaButti K."/>
            <person name="Hainaut M."/>
            <person name="Henrissat B."/>
            <person name="Grigoriev I.V."/>
            <person name="Spatafora J.W."/>
            <person name="Aime M.C."/>
        </authorList>
    </citation>
    <scope>NUCLEOTIDE SEQUENCE [LARGE SCALE GENOMIC DNA]</scope>
    <source>
        <strain evidence="9 10">MCA 4186</strain>
    </source>
</reference>
<dbReference type="SUPFAM" id="SSF51182">
    <property type="entry name" value="RmlC-like cupins"/>
    <property type="match status" value="1"/>
</dbReference>
<feature type="domain" description="Allantoicase" evidence="8">
    <location>
        <begin position="30"/>
        <end position="186"/>
    </location>
</feature>
<keyword evidence="3" id="KW-0659">Purine metabolism</keyword>
<dbReference type="OrthoDB" id="10266039at2759"/>
<feature type="region of interest" description="Disordered" evidence="7">
    <location>
        <begin position="430"/>
        <end position="449"/>
    </location>
</feature>
<sequence length="629" mass="65990">MSAPAFSTVELADFAAAFGAATEVSSVALGGRALSCSDEWFAPASDLLKVHPAPSMKGQFGPAGALFDGWETRRHNPAAYDWAIVRLGPRAGAELSGFDIDTANFNGNEGPEAEVWGLCLDADEERTGAAIAEDDERWFPLLPRVPLGPSSRHLFALKSASARTTHVKLHMVPDGGIARFRCYGRISAPSAGSGEGERVCGEAPQDAALNSLDLAHVLNGGQVVHTSDQHFGVGSNLILPGRGKDMGDGWETKRSRAPGHTDHVIIRLGEAGYLSTLEIDTAHFLGNFPESVAVHATFSEDVLPSSSAEWTTLLPRARMGPGKQHFFSVASEATAQVFSHVRVTMFPDGGIKRVRVVGRRAAPLAGRDAASLPVVPLPNFFEKALPAVQPAAAAAAAQAAAAHAATLGSGLVGSATSAFNSLLSSVNGTTAPGVPSKAQPQKPLAPNAPTLTLPPISASAFARYGKLIAAPAVGAENSRPHKIVNQGSARKYVALADVASSYPEATPGKASIHVYRCEATALPWHVDVLERHAHTSQAFLPMTPAQEHDGYFVVVALNGKDDKPDLSTLAAFRCSTTQGISYNAGTWHAPMKALGGSLPTDFAVVVHESGVPELDCEEEYWEQAVAVVA</sequence>
<evidence type="ECO:0000313" key="9">
    <source>
        <dbReference type="EMBL" id="PWO01114.1"/>
    </source>
</evidence>
<dbReference type="InterPro" id="IPR007247">
    <property type="entry name" value="Ureidogly_lyase"/>
</dbReference>
<accession>A0A316ZLB5</accession>
<dbReference type="InterPro" id="IPR015908">
    <property type="entry name" value="Allantoicase_dom"/>
</dbReference>
<proteinExistence type="inferred from homology"/>
<dbReference type="InterPro" id="IPR047233">
    <property type="entry name" value="UAH_cupin"/>
</dbReference>
<dbReference type="Gene3D" id="2.60.120.480">
    <property type="entry name" value="Ureidoglycolate hydrolase"/>
    <property type="match status" value="1"/>
</dbReference>
<dbReference type="InterPro" id="IPR024060">
    <property type="entry name" value="Ureidoglycolate_lyase_dom_sf"/>
</dbReference>
<dbReference type="AlphaFoldDB" id="A0A316ZLB5"/>
<dbReference type="Gene3D" id="2.60.120.260">
    <property type="entry name" value="Galactose-binding domain-like"/>
    <property type="match status" value="2"/>
</dbReference>
<dbReference type="SUPFAM" id="SSF49785">
    <property type="entry name" value="Galactose-binding domain-like"/>
    <property type="match status" value="2"/>
</dbReference>
<dbReference type="GO" id="GO:0004848">
    <property type="term" value="F:ureidoglycolate hydrolase activity"/>
    <property type="evidence" value="ECO:0007669"/>
    <property type="project" value="InterPro"/>
</dbReference>
<dbReference type="STRING" id="58919.A0A316ZLB5"/>
<dbReference type="CDD" id="cd20298">
    <property type="entry name" value="cupin_UAH"/>
    <property type="match status" value="1"/>
</dbReference>
<evidence type="ECO:0000256" key="3">
    <source>
        <dbReference type="ARBA" id="ARBA00022631"/>
    </source>
</evidence>
<evidence type="ECO:0000259" key="8">
    <source>
        <dbReference type="Pfam" id="PF03561"/>
    </source>
</evidence>
<keyword evidence="4" id="KW-0378">Hydrolase</keyword>
<gene>
    <name evidence="9" type="ORF">FA09DRAFT_324044</name>
</gene>
<organism evidence="9 10">
    <name type="scientific">Tilletiopsis washingtonensis</name>
    <dbReference type="NCBI Taxonomy" id="58919"/>
    <lineage>
        <taxon>Eukaryota</taxon>
        <taxon>Fungi</taxon>
        <taxon>Dikarya</taxon>
        <taxon>Basidiomycota</taxon>
        <taxon>Ustilaginomycotina</taxon>
        <taxon>Exobasidiomycetes</taxon>
        <taxon>Entylomatales</taxon>
        <taxon>Entylomatales incertae sedis</taxon>
        <taxon>Tilletiopsis</taxon>
    </lineage>
</organism>
<protein>
    <submittedName>
        <fullName evidence="9">Allantoicase</fullName>
    </submittedName>
</protein>
<evidence type="ECO:0000256" key="2">
    <source>
        <dbReference type="ARBA" id="ARBA00011738"/>
    </source>
</evidence>
<dbReference type="HAMAP" id="MF_00813">
    <property type="entry name" value="Allantoicase"/>
    <property type="match status" value="1"/>
</dbReference>
<dbReference type="GO" id="GO:0050385">
    <property type="term" value="F:ureidoglycolate lyase activity"/>
    <property type="evidence" value="ECO:0007669"/>
    <property type="project" value="UniProtKB-EC"/>
</dbReference>
<dbReference type="GO" id="GO:0004037">
    <property type="term" value="F:allantoicase activity"/>
    <property type="evidence" value="ECO:0007669"/>
    <property type="project" value="InterPro"/>
</dbReference>
<evidence type="ECO:0000313" key="10">
    <source>
        <dbReference type="Proteomes" id="UP000245946"/>
    </source>
</evidence>
<dbReference type="RefSeq" id="XP_025601392.1">
    <property type="nucleotide sequence ID" value="XM_025741113.1"/>
</dbReference>
<evidence type="ECO:0000256" key="1">
    <source>
        <dbReference type="ARBA" id="ARBA00009242"/>
    </source>
</evidence>
<dbReference type="Proteomes" id="UP000245946">
    <property type="component" value="Unassembled WGS sequence"/>
</dbReference>
<dbReference type="InterPro" id="IPR008979">
    <property type="entry name" value="Galactose-bd-like_sf"/>
</dbReference>
<dbReference type="EMBL" id="KZ819283">
    <property type="protein sequence ID" value="PWO01114.1"/>
    <property type="molecule type" value="Genomic_DNA"/>
</dbReference>
<dbReference type="GO" id="GO:0006144">
    <property type="term" value="P:purine nucleobase metabolic process"/>
    <property type="evidence" value="ECO:0007669"/>
    <property type="project" value="UniProtKB-KW"/>
</dbReference>
<dbReference type="Pfam" id="PF03561">
    <property type="entry name" value="Allantoicase"/>
    <property type="match status" value="2"/>
</dbReference>
<keyword evidence="5" id="KW-0456">Lyase</keyword>
<evidence type="ECO:0000256" key="6">
    <source>
        <dbReference type="ARBA" id="ARBA00047684"/>
    </source>
</evidence>
<comment type="subunit">
    <text evidence="2">Homodimer.</text>
</comment>
<keyword evidence="10" id="KW-1185">Reference proteome</keyword>
<comment type="similarity">
    <text evidence="1">Belongs to the allantoicase family.</text>
</comment>
<dbReference type="InterPro" id="IPR005164">
    <property type="entry name" value="Allantoicase"/>
</dbReference>
<name>A0A316ZLB5_9BASI</name>
<evidence type="ECO:0000256" key="4">
    <source>
        <dbReference type="ARBA" id="ARBA00022801"/>
    </source>
</evidence>
<dbReference type="InterPro" id="IPR011051">
    <property type="entry name" value="RmlC_Cupin_sf"/>
</dbReference>
<dbReference type="GeneID" id="37268657"/>
<evidence type="ECO:0000256" key="7">
    <source>
        <dbReference type="SAM" id="MobiDB-lite"/>
    </source>
</evidence>
<dbReference type="Pfam" id="PF04115">
    <property type="entry name" value="Ureidogly_lyase"/>
    <property type="match status" value="1"/>
</dbReference>
<feature type="domain" description="Allantoicase" evidence="8">
    <location>
        <begin position="220"/>
        <end position="360"/>
    </location>
</feature>
<dbReference type="NCBIfam" id="TIGR02961">
    <property type="entry name" value="allantoicase"/>
    <property type="match status" value="1"/>
</dbReference>
<comment type="catalytic activity">
    <reaction evidence="6">
        <text>(S)-ureidoglycolate = urea + glyoxylate</text>
        <dbReference type="Rhea" id="RHEA:11304"/>
        <dbReference type="ChEBI" id="CHEBI:16199"/>
        <dbReference type="ChEBI" id="CHEBI:36655"/>
        <dbReference type="ChEBI" id="CHEBI:57296"/>
        <dbReference type="EC" id="4.3.2.3"/>
    </reaction>
</comment>
<dbReference type="PANTHER" id="PTHR12045:SF3">
    <property type="entry name" value="INACTIVE ALLANTOICASE-RELATED"/>
    <property type="match status" value="1"/>
</dbReference>
<dbReference type="FunFam" id="2.60.120.260:FF:000059">
    <property type="entry name" value="Probable allantoicase"/>
    <property type="match status" value="1"/>
</dbReference>